<keyword evidence="8" id="KW-1185">Reference proteome</keyword>
<proteinExistence type="inferred from homology"/>
<evidence type="ECO:0000256" key="4">
    <source>
        <dbReference type="ARBA" id="ARBA00022989"/>
    </source>
</evidence>
<dbReference type="PROSITE" id="PS51257">
    <property type="entry name" value="PROKAR_LIPOPROTEIN"/>
    <property type="match status" value="1"/>
</dbReference>
<evidence type="ECO:0000313" key="7">
    <source>
        <dbReference type="EMBL" id="MCD7472238.1"/>
    </source>
</evidence>
<dbReference type="Pfam" id="PF05562">
    <property type="entry name" value="WCOR413"/>
    <property type="match status" value="1"/>
</dbReference>
<feature type="chain" id="PRO_5046033669" evidence="6">
    <location>
        <begin position="21"/>
        <end position="258"/>
    </location>
</feature>
<gene>
    <name evidence="7" type="ORF">HAX54_013264</name>
</gene>
<keyword evidence="5" id="KW-0472">Membrane</keyword>
<comment type="subcellular location">
    <subcellularLocation>
        <location evidence="1">Membrane</location>
        <topology evidence="1">Multi-pass membrane protein</topology>
    </subcellularLocation>
</comment>
<keyword evidence="6" id="KW-0732">Signal</keyword>
<dbReference type="EMBL" id="JACEIK010001794">
    <property type="protein sequence ID" value="MCD7472238.1"/>
    <property type="molecule type" value="Genomic_DNA"/>
</dbReference>
<evidence type="ECO:0000256" key="2">
    <source>
        <dbReference type="ARBA" id="ARBA00005852"/>
    </source>
</evidence>
<keyword evidence="4" id="KW-1133">Transmembrane helix</keyword>
<evidence type="ECO:0000256" key="3">
    <source>
        <dbReference type="ARBA" id="ARBA00022692"/>
    </source>
</evidence>
<dbReference type="InterPro" id="IPR008892">
    <property type="entry name" value="COR413"/>
</dbReference>
<keyword evidence="3" id="KW-0812">Transmembrane</keyword>
<evidence type="ECO:0000313" key="8">
    <source>
        <dbReference type="Proteomes" id="UP000823775"/>
    </source>
</evidence>
<accession>A0ABS8TM23</accession>
<organism evidence="7 8">
    <name type="scientific">Datura stramonium</name>
    <name type="common">Jimsonweed</name>
    <name type="synonym">Common thornapple</name>
    <dbReference type="NCBI Taxonomy" id="4076"/>
    <lineage>
        <taxon>Eukaryota</taxon>
        <taxon>Viridiplantae</taxon>
        <taxon>Streptophyta</taxon>
        <taxon>Embryophyta</taxon>
        <taxon>Tracheophyta</taxon>
        <taxon>Spermatophyta</taxon>
        <taxon>Magnoliopsida</taxon>
        <taxon>eudicotyledons</taxon>
        <taxon>Gunneridae</taxon>
        <taxon>Pentapetalae</taxon>
        <taxon>asterids</taxon>
        <taxon>lamiids</taxon>
        <taxon>Solanales</taxon>
        <taxon>Solanaceae</taxon>
        <taxon>Solanoideae</taxon>
        <taxon>Datureae</taxon>
        <taxon>Datura</taxon>
    </lineage>
</organism>
<evidence type="ECO:0000256" key="1">
    <source>
        <dbReference type="ARBA" id="ARBA00004141"/>
    </source>
</evidence>
<protein>
    <submittedName>
        <fullName evidence="7">Uncharacterized protein</fullName>
    </submittedName>
</protein>
<feature type="signal peptide" evidence="6">
    <location>
        <begin position="1"/>
        <end position="20"/>
    </location>
</feature>
<comment type="similarity">
    <text evidence="2">Belongs to the Cold-regulated 413 protein family.</text>
</comment>
<sequence>MIRTLLHLSVSASTSSLVSCTITSPSCITGVPLIPALVAPVGLLLLNNCFPVAIPGKTPLGKAFWGNLNMIACNFGHSFFGSDSNSFNELPTLLIRNPNISIDDLSGEDLNELKLAAKKLFDHATKLGGLGFGTSFLKWFASFAAIPSNSTLCFYITNPYLADVSLLVTYYDEIPKKSSTLKYMRKSRRSFLGIYLKWEETSQALPAFLNKLFILNITTTVSENLHLLSVFAMQWRSPELSPDILVGAVELQIANSKA</sequence>
<comment type="caution">
    <text evidence="7">The sequence shown here is derived from an EMBL/GenBank/DDBJ whole genome shotgun (WGS) entry which is preliminary data.</text>
</comment>
<dbReference type="Proteomes" id="UP000823775">
    <property type="component" value="Unassembled WGS sequence"/>
</dbReference>
<reference evidence="7 8" key="1">
    <citation type="journal article" date="2021" name="BMC Genomics">
        <title>Datura genome reveals duplications of psychoactive alkaloid biosynthetic genes and high mutation rate following tissue culture.</title>
        <authorList>
            <person name="Rajewski A."/>
            <person name="Carter-House D."/>
            <person name="Stajich J."/>
            <person name="Litt A."/>
        </authorList>
    </citation>
    <scope>NUCLEOTIDE SEQUENCE [LARGE SCALE GENOMIC DNA]</scope>
    <source>
        <strain evidence="7">AR-01</strain>
    </source>
</reference>
<evidence type="ECO:0000256" key="5">
    <source>
        <dbReference type="ARBA" id="ARBA00023136"/>
    </source>
</evidence>
<evidence type="ECO:0000256" key="6">
    <source>
        <dbReference type="SAM" id="SignalP"/>
    </source>
</evidence>
<name>A0ABS8TM23_DATST</name>